<keyword evidence="1" id="KW-0812">Transmembrane</keyword>
<evidence type="ECO:0000313" key="3">
    <source>
        <dbReference type="Proteomes" id="UP000242877"/>
    </source>
</evidence>
<protein>
    <submittedName>
        <fullName evidence="2">Uncharacterized protein</fullName>
    </submittedName>
</protein>
<accession>A0A167ZHL3</accession>
<keyword evidence="1" id="KW-1133">Transmembrane helix</keyword>
<comment type="caution">
    <text evidence="2">The sequence shown here is derived from an EMBL/GenBank/DDBJ whole genome shotgun (WGS) entry which is preliminary data.</text>
</comment>
<proteinExistence type="predicted"/>
<dbReference type="OrthoDB" id="10492338at2759"/>
<keyword evidence="3" id="KW-1185">Reference proteome</keyword>
<dbReference type="AlphaFoldDB" id="A0A167ZHL3"/>
<organism evidence="2 3">
    <name type="scientific">Ascosphaera apis ARSEF 7405</name>
    <dbReference type="NCBI Taxonomy" id="392613"/>
    <lineage>
        <taxon>Eukaryota</taxon>
        <taxon>Fungi</taxon>
        <taxon>Dikarya</taxon>
        <taxon>Ascomycota</taxon>
        <taxon>Pezizomycotina</taxon>
        <taxon>Eurotiomycetes</taxon>
        <taxon>Eurotiomycetidae</taxon>
        <taxon>Onygenales</taxon>
        <taxon>Ascosphaeraceae</taxon>
        <taxon>Ascosphaera</taxon>
    </lineage>
</organism>
<dbReference type="EMBL" id="AZGZ01000010">
    <property type="protein sequence ID" value="KZZ92671.1"/>
    <property type="molecule type" value="Genomic_DNA"/>
</dbReference>
<name>A0A167ZHL3_9EURO</name>
<sequence length="194" mass="22009">MFSWLFDISTFIAVISIIALTIAYEQMAQINKKGELAQMEAQLADERAAASERDARLTRETQMEERLNEHHRLLRTLIEREEANRAKRSYMQTSDLAQTPSLTRVDTRTSSTPLIPIYNPSLDSIPFSDPLSPPITDIDIQPPSIPETDSSASVNMTRMKTALARKYKKFNKKIKFGEIRARAFSPKNTSSSKD</sequence>
<evidence type="ECO:0000256" key="1">
    <source>
        <dbReference type="SAM" id="Phobius"/>
    </source>
</evidence>
<gene>
    <name evidence="2" type="ORF">AAP_02752</name>
</gene>
<reference evidence="2 3" key="1">
    <citation type="journal article" date="2016" name="Genome Biol. Evol.">
        <title>Divergent and convergent evolution of fungal pathogenicity.</title>
        <authorList>
            <person name="Shang Y."/>
            <person name="Xiao G."/>
            <person name="Zheng P."/>
            <person name="Cen K."/>
            <person name="Zhan S."/>
            <person name="Wang C."/>
        </authorList>
    </citation>
    <scope>NUCLEOTIDE SEQUENCE [LARGE SCALE GENOMIC DNA]</scope>
    <source>
        <strain evidence="2 3">ARSEF 7405</strain>
    </source>
</reference>
<dbReference type="VEuPathDB" id="FungiDB:AAP_02752"/>
<feature type="transmembrane region" description="Helical" evidence="1">
    <location>
        <begin position="6"/>
        <end position="24"/>
    </location>
</feature>
<keyword evidence="1" id="KW-0472">Membrane</keyword>
<evidence type="ECO:0000313" key="2">
    <source>
        <dbReference type="EMBL" id="KZZ92671.1"/>
    </source>
</evidence>
<dbReference type="Proteomes" id="UP000242877">
    <property type="component" value="Unassembled WGS sequence"/>
</dbReference>